<proteinExistence type="predicted"/>
<keyword evidence="2" id="KW-1185">Reference proteome</keyword>
<protein>
    <submittedName>
        <fullName evidence="1">Uncharacterized protein</fullName>
    </submittedName>
</protein>
<accession>A0AAN9K3H3</accession>
<comment type="caution">
    <text evidence="1">The sequence shown here is derived from an EMBL/GenBank/DDBJ whole genome shotgun (WGS) entry which is preliminary data.</text>
</comment>
<reference evidence="1 2" key="1">
    <citation type="submission" date="2024-01" db="EMBL/GenBank/DDBJ databases">
        <title>The genomes of 5 underutilized Papilionoideae crops provide insights into root nodulation and disease resistance.</title>
        <authorList>
            <person name="Yuan L."/>
        </authorList>
    </citation>
    <scope>NUCLEOTIDE SEQUENCE [LARGE SCALE GENOMIC DNA]</scope>
    <source>
        <strain evidence="1">LY-2023</strain>
        <tissue evidence="1">Leaf</tissue>
    </source>
</reference>
<evidence type="ECO:0000313" key="1">
    <source>
        <dbReference type="EMBL" id="KAK7308917.1"/>
    </source>
</evidence>
<dbReference type="AlphaFoldDB" id="A0AAN9K3H3"/>
<dbReference type="Proteomes" id="UP001359559">
    <property type="component" value="Unassembled WGS sequence"/>
</dbReference>
<dbReference type="EMBL" id="JAYKXN010000002">
    <property type="protein sequence ID" value="KAK7308917.1"/>
    <property type="molecule type" value="Genomic_DNA"/>
</dbReference>
<sequence>MNIAMQPQNLTEKELTCLRWAVVFGGEDEGARSRSDLLIVMTDEAPMNKAPGFRNQNLKWEMVRAMQNV</sequence>
<name>A0AAN9K3H3_CLITE</name>
<evidence type="ECO:0000313" key="2">
    <source>
        <dbReference type="Proteomes" id="UP001359559"/>
    </source>
</evidence>
<organism evidence="1 2">
    <name type="scientific">Clitoria ternatea</name>
    <name type="common">Butterfly pea</name>
    <dbReference type="NCBI Taxonomy" id="43366"/>
    <lineage>
        <taxon>Eukaryota</taxon>
        <taxon>Viridiplantae</taxon>
        <taxon>Streptophyta</taxon>
        <taxon>Embryophyta</taxon>
        <taxon>Tracheophyta</taxon>
        <taxon>Spermatophyta</taxon>
        <taxon>Magnoliopsida</taxon>
        <taxon>eudicotyledons</taxon>
        <taxon>Gunneridae</taxon>
        <taxon>Pentapetalae</taxon>
        <taxon>rosids</taxon>
        <taxon>fabids</taxon>
        <taxon>Fabales</taxon>
        <taxon>Fabaceae</taxon>
        <taxon>Papilionoideae</taxon>
        <taxon>50 kb inversion clade</taxon>
        <taxon>NPAAA clade</taxon>
        <taxon>indigoferoid/millettioid clade</taxon>
        <taxon>Phaseoleae</taxon>
        <taxon>Clitoria</taxon>
    </lineage>
</organism>
<gene>
    <name evidence="1" type="ORF">RJT34_05256</name>
</gene>